<organism evidence="3 4">
    <name type="scientific">Frankia nepalensis</name>
    <dbReference type="NCBI Taxonomy" id="1836974"/>
    <lineage>
        <taxon>Bacteria</taxon>
        <taxon>Bacillati</taxon>
        <taxon>Actinomycetota</taxon>
        <taxon>Actinomycetes</taxon>
        <taxon>Frankiales</taxon>
        <taxon>Frankiaceae</taxon>
        <taxon>Frankia</taxon>
    </lineage>
</organism>
<feature type="signal peptide" evidence="2">
    <location>
        <begin position="1"/>
        <end position="27"/>
    </location>
</feature>
<dbReference type="EMBL" id="JAEACQ010000163">
    <property type="protein sequence ID" value="MBL7627740.1"/>
    <property type="molecule type" value="Genomic_DNA"/>
</dbReference>
<accession>A0A937RC62</accession>
<evidence type="ECO:0000313" key="4">
    <source>
        <dbReference type="Proteomes" id="UP000604475"/>
    </source>
</evidence>
<dbReference type="AlphaFoldDB" id="A0A937RC62"/>
<reference evidence="3" key="1">
    <citation type="submission" date="2020-12" db="EMBL/GenBank/DDBJ databases">
        <title>Genomic characterization of non-nitrogen-fixing Frankia strains.</title>
        <authorList>
            <person name="Carlos-Shanley C."/>
            <person name="Guerra T."/>
            <person name="Hahn D."/>
        </authorList>
    </citation>
    <scope>NUCLEOTIDE SEQUENCE</scope>
    <source>
        <strain evidence="3">CN6</strain>
    </source>
</reference>
<evidence type="ECO:0000256" key="2">
    <source>
        <dbReference type="SAM" id="SignalP"/>
    </source>
</evidence>
<keyword evidence="2" id="KW-0732">Signal</keyword>
<dbReference type="Proteomes" id="UP000604475">
    <property type="component" value="Unassembled WGS sequence"/>
</dbReference>
<feature type="compositionally biased region" description="Low complexity" evidence="1">
    <location>
        <begin position="39"/>
        <end position="50"/>
    </location>
</feature>
<comment type="caution">
    <text evidence="3">The sequence shown here is derived from an EMBL/GenBank/DDBJ whole genome shotgun (WGS) entry which is preliminary data.</text>
</comment>
<feature type="compositionally biased region" description="Low complexity" evidence="1">
    <location>
        <begin position="62"/>
        <end position="103"/>
    </location>
</feature>
<dbReference type="RefSeq" id="WP_203007514.1">
    <property type="nucleotide sequence ID" value="NZ_JADWYU010000082.1"/>
</dbReference>
<protein>
    <submittedName>
        <fullName evidence="3">Uncharacterized protein</fullName>
    </submittedName>
</protein>
<evidence type="ECO:0000313" key="3">
    <source>
        <dbReference type="EMBL" id="MBL7627740.1"/>
    </source>
</evidence>
<sequence>MRKSRMRAATAGVLGAAMIAIAGPAWAAGSPSPSPEPSPTSTVTPTATPTQGLVIDVPNPLATGTATPTPTATPTATGTATPDATPTGEATTSASPSPTTAPGVIVIPGIGEIDLNFEEGCETFNSFSPIKVPCEAEIDGIEDFVPNPLLITATCGPNGPDWKVTNTGTKALGYGWFDINLGGGIALIGPGETQTINSHSIAVIASPWDAATSTLLVAIPAVGYSTCPGAPAVPAIPASLPGATPAVAVPGTPYYTG</sequence>
<feature type="region of interest" description="Disordered" evidence="1">
    <location>
        <begin position="26"/>
        <end position="103"/>
    </location>
</feature>
<feature type="chain" id="PRO_5037872853" evidence="2">
    <location>
        <begin position="28"/>
        <end position="257"/>
    </location>
</feature>
<evidence type="ECO:0000256" key="1">
    <source>
        <dbReference type="SAM" id="MobiDB-lite"/>
    </source>
</evidence>
<name>A0A937RC62_9ACTN</name>
<keyword evidence="4" id="KW-1185">Reference proteome</keyword>
<gene>
    <name evidence="3" type="ORF">I7412_11285</name>
</gene>
<proteinExistence type="predicted"/>